<evidence type="ECO:0000259" key="1">
    <source>
        <dbReference type="Pfam" id="PF13304"/>
    </source>
</evidence>
<feature type="domain" description="ATPase AAA-type core" evidence="1">
    <location>
        <begin position="112"/>
        <end position="191"/>
    </location>
</feature>
<dbReference type="Pfam" id="PF13304">
    <property type="entry name" value="AAA_21"/>
    <property type="match status" value="1"/>
</dbReference>
<dbReference type="InterPro" id="IPR027417">
    <property type="entry name" value="P-loop_NTPase"/>
</dbReference>
<dbReference type="RefSeq" id="WP_272841923.1">
    <property type="nucleotide sequence ID" value="NZ_JAOVZO020000015.1"/>
</dbReference>
<dbReference type="InterPro" id="IPR051396">
    <property type="entry name" value="Bact_Antivir_Def_Nuclease"/>
</dbReference>
<sequence length="294" mass="33199">MSVIFSAPNEEILHGLMSPHPDRFLADYLIRPRPMMFFADHLFGLRQLDTDRHKLEEVTEALYRMRLRLPRGPTEISIGPGGITGVSGALDAQKDIVLLACSGLMRLRHVLLYKDLVPVKLSETSSGEQAVILGLLGISSQITENALVCIDEPEVCLHPAWQERYIDLLFHAFSMRRGCHFLIATHSPQIVAQIPDGNCYVMSMEDGIAKHAHDYSRRSIDFQLAEVFEAPGYRNEYLNRIALNVFAKVSKAKRFDDQSRQEINALRKSLSNLDRLDPLRDLIAALEEMVIAYG</sequence>
<gene>
    <name evidence="2" type="ORF">OD750_010210</name>
</gene>
<evidence type="ECO:0000313" key="2">
    <source>
        <dbReference type="EMBL" id="MDC8012916.1"/>
    </source>
</evidence>
<keyword evidence="3" id="KW-1185">Reference proteome</keyword>
<accession>A0A9X3YL00</accession>
<evidence type="ECO:0000313" key="3">
    <source>
        <dbReference type="Proteomes" id="UP001139971"/>
    </source>
</evidence>
<comment type="caution">
    <text evidence="2">The sequence shown here is derived from an EMBL/GenBank/DDBJ whole genome shotgun (WGS) entry which is preliminary data.</text>
</comment>
<dbReference type="Gene3D" id="3.40.50.300">
    <property type="entry name" value="P-loop containing nucleotide triphosphate hydrolases"/>
    <property type="match status" value="1"/>
</dbReference>
<dbReference type="InterPro" id="IPR003959">
    <property type="entry name" value="ATPase_AAA_core"/>
</dbReference>
<dbReference type="AlphaFoldDB" id="A0A9X3YL00"/>
<organism evidence="2 3">
    <name type="scientific">Tahibacter soli</name>
    <dbReference type="NCBI Taxonomy" id="2983605"/>
    <lineage>
        <taxon>Bacteria</taxon>
        <taxon>Pseudomonadati</taxon>
        <taxon>Pseudomonadota</taxon>
        <taxon>Gammaproteobacteria</taxon>
        <taxon>Lysobacterales</taxon>
        <taxon>Rhodanobacteraceae</taxon>
        <taxon>Tahibacter</taxon>
    </lineage>
</organism>
<dbReference type="SUPFAM" id="SSF52540">
    <property type="entry name" value="P-loop containing nucleoside triphosphate hydrolases"/>
    <property type="match status" value="1"/>
</dbReference>
<protein>
    <submittedName>
        <fullName evidence="2">AAA family ATPase</fullName>
    </submittedName>
</protein>
<dbReference type="PANTHER" id="PTHR43581:SF2">
    <property type="entry name" value="EXCINUCLEASE ATPASE SUBUNIT"/>
    <property type="match status" value="1"/>
</dbReference>
<name>A0A9X3YL00_9GAMM</name>
<dbReference type="EMBL" id="JAOVZO020000015">
    <property type="protein sequence ID" value="MDC8012916.1"/>
    <property type="molecule type" value="Genomic_DNA"/>
</dbReference>
<reference evidence="2" key="1">
    <citation type="submission" date="2023-02" db="EMBL/GenBank/DDBJ databases">
        <title>Tahibacter soli sp. nov. isolated from soil.</title>
        <authorList>
            <person name="Baek J.H."/>
            <person name="Lee J.K."/>
            <person name="Choi D.G."/>
            <person name="Jeon C.O."/>
        </authorList>
    </citation>
    <scope>NUCLEOTIDE SEQUENCE</scope>
    <source>
        <strain evidence="2">BL</strain>
    </source>
</reference>
<dbReference type="GO" id="GO:0016887">
    <property type="term" value="F:ATP hydrolysis activity"/>
    <property type="evidence" value="ECO:0007669"/>
    <property type="project" value="InterPro"/>
</dbReference>
<proteinExistence type="predicted"/>
<dbReference type="GO" id="GO:0005524">
    <property type="term" value="F:ATP binding"/>
    <property type="evidence" value="ECO:0007669"/>
    <property type="project" value="InterPro"/>
</dbReference>
<dbReference type="PANTHER" id="PTHR43581">
    <property type="entry name" value="ATP/GTP PHOSPHATASE"/>
    <property type="match status" value="1"/>
</dbReference>
<dbReference type="Proteomes" id="UP001139971">
    <property type="component" value="Unassembled WGS sequence"/>
</dbReference>